<sequence>MSLNSEWPYTRTLTFKHNEIYRRARKAERYMDVYQIVLPGRAAEYAVRKPRSHRRIPRSFLMNINTLTSGTDFLQNTVTKNSVRIYEV</sequence>
<name>F0W3B0_9STRA</name>
<reference evidence="1" key="1">
    <citation type="journal article" date="2011" name="PLoS Biol.">
        <title>Gene gain and loss during evolution of obligate parasitism in the white rust pathogen of Arabidopsis thaliana.</title>
        <authorList>
            <person name="Kemen E."/>
            <person name="Gardiner A."/>
            <person name="Schultz-Larsen T."/>
            <person name="Kemen A.C."/>
            <person name="Balmuth A.L."/>
            <person name="Robert-Seilaniantz A."/>
            <person name="Bailey K."/>
            <person name="Holub E."/>
            <person name="Studholme D.J."/>
            <person name="Maclean D."/>
            <person name="Jones J.D."/>
        </authorList>
    </citation>
    <scope>NUCLEOTIDE SEQUENCE</scope>
</reference>
<dbReference type="EMBL" id="FR824057">
    <property type="protein sequence ID" value="CCA15553.1"/>
    <property type="molecule type" value="Genomic_DNA"/>
</dbReference>
<dbReference type="AlphaFoldDB" id="F0W3B0"/>
<gene>
    <name evidence="1" type="primary">AlNc14C12G1487</name>
    <name evidence="1" type="ORF">ALNC14_016960</name>
</gene>
<evidence type="ECO:0000313" key="1">
    <source>
        <dbReference type="EMBL" id="CCA15553.1"/>
    </source>
</evidence>
<proteinExistence type="predicted"/>
<organism evidence="1">
    <name type="scientific">Albugo laibachii Nc14</name>
    <dbReference type="NCBI Taxonomy" id="890382"/>
    <lineage>
        <taxon>Eukaryota</taxon>
        <taxon>Sar</taxon>
        <taxon>Stramenopiles</taxon>
        <taxon>Oomycota</taxon>
        <taxon>Peronosporomycetes</taxon>
        <taxon>Albuginales</taxon>
        <taxon>Albuginaceae</taxon>
        <taxon>Albugo</taxon>
    </lineage>
</organism>
<protein>
    <submittedName>
        <fullName evidence="1">AlNc14C12G1487 protein</fullName>
    </submittedName>
</protein>
<reference evidence="1" key="2">
    <citation type="submission" date="2011-02" db="EMBL/GenBank/DDBJ databases">
        <authorList>
            <person name="MacLean D."/>
        </authorList>
    </citation>
    <scope>NUCLEOTIDE SEQUENCE</scope>
</reference>
<accession>F0W3B0</accession>
<dbReference type="HOGENOM" id="CLU_2473612_0_0_1"/>